<dbReference type="EMBL" id="RJUG01000002">
    <property type="protein sequence ID" value="ROI09779.1"/>
    <property type="molecule type" value="Genomic_DNA"/>
</dbReference>
<evidence type="ECO:0000256" key="1">
    <source>
        <dbReference type="SAM" id="SignalP"/>
    </source>
</evidence>
<evidence type="ECO:0000313" key="2">
    <source>
        <dbReference type="EMBL" id="ROI09779.1"/>
    </source>
</evidence>
<keyword evidence="1" id="KW-0732">Signal</keyword>
<protein>
    <recommendedName>
        <fullName evidence="4">DUF4252 domain-containing protein</fullName>
    </recommendedName>
</protein>
<proteinExistence type="predicted"/>
<accession>A0A3N0X0H3</accession>
<feature type="chain" id="PRO_5018207892" description="DUF4252 domain-containing protein" evidence="1">
    <location>
        <begin position="17"/>
        <end position="185"/>
    </location>
</feature>
<dbReference type="AlphaFoldDB" id="A0A3N0X0H3"/>
<gene>
    <name evidence="2" type="ORF">EGI11_03205</name>
</gene>
<evidence type="ECO:0000313" key="3">
    <source>
        <dbReference type="Proteomes" id="UP000270224"/>
    </source>
</evidence>
<name>A0A3N0X0H3_9FLAO</name>
<dbReference type="RefSeq" id="WP_123265032.1">
    <property type="nucleotide sequence ID" value="NZ_RJUG01000002.1"/>
</dbReference>
<reference evidence="3" key="2">
    <citation type="submission" date="2018-11" db="EMBL/GenBank/DDBJ databases">
        <title>Proposal to divide the Flavobacteriaceae and reorganize its genera based on Amino Acid Identity values calculated from whole genome sequences.</title>
        <authorList>
            <person name="Nicholson A.C."/>
            <person name="Gulvik C.A."/>
            <person name="Whitney A.M."/>
            <person name="Humrighouse B.W."/>
            <person name="Bell M."/>
            <person name="Holmens B."/>
            <person name="Steigerwalt A."/>
            <person name="Villarma A."/>
            <person name="Sheth M."/>
            <person name="Batra D."/>
            <person name="Pryor J."/>
            <person name="Bernardet J.-F."/>
            <person name="Hugo C."/>
            <person name="Kampfer P."/>
            <person name="Newman J."/>
            <person name="Mcquiston J.R."/>
        </authorList>
    </citation>
    <scope>NUCLEOTIDE SEQUENCE [LARGE SCALE GENOMIC DNA]</scope>
    <source>
        <strain evidence="3">H3056</strain>
    </source>
</reference>
<organism evidence="2 3">
    <name type="scientific">Kaistella daneshvariae</name>
    <dbReference type="NCBI Taxonomy" id="2487074"/>
    <lineage>
        <taxon>Bacteria</taxon>
        <taxon>Pseudomonadati</taxon>
        <taxon>Bacteroidota</taxon>
        <taxon>Flavobacteriia</taxon>
        <taxon>Flavobacteriales</taxon>
        <taxon>Weeksellaceae</taxon>
        <taxon>Chryseobacterium group</taxon>
        <taxon>Kaistella</taxon>
    </lineage>
</organism>
<dbReference type="OrthoDB" id="1376202at2"/>
<comment type="caution">
    <text evidence="2">The sequence shown here is derived from an EMBL/GenBank/DDBJ whole genome shotgun (WGS) entry which is preliminary data.</text>
</comment>
<evidence type="ECO:0008006" key="4">
    <source>
        <dbReference type="Google" id="ProtNLM"/>
    </source>
</evidence>
<feature type="signal peptide" evidence="1">
    <location>
        <begin position="1"/>
        <end position="16"/>
    </location>
</feature>
<sequence>MKKLLFFLLISTLCGAQNVSPYYPAKQDNAYRGNEPSQLTYYDTSFVQGLIPEFLKNNLGMIQVSSEMDVKTKNIKQIYQDQFSDGKLVFDLSTDVINADVQNPEVVSAVKITGTPERVISFFVRYWDTTIDFKTLKSDIERRQMQDVANLYFNKGKPYIMVKNNTYKSAKEFEPHFAKLLKSSK</sequence>
<dbReference type="Proteomes" id="UP000270224">
    <property type="component" value="Unassembled WGS sequence"/>
</dbReference>
<reference evidence="3" key="1">
    <citation type="submission" date="2018-11" db="EMBL/GenBank/DDBJ databases">
        <title>Proposal to divide the Flavobacteriaceae and reorganize its genera based on Amino Acid Identity values calculated from whole genome sequences.</title>
        <authorList>
            <person name="Nicholson A.C."/>
            <person name="Gulvik C.A."/>
            <person name="Whitney A.M."/>
            <person name="Humrighouse B.W."/>
            <person name="Bell M."/>
            <person name="Holmes B."/>
            <person name="Steigerwalt A."/>
            <person name="Villarma A."/>
            <person name="Sheth M."/>
            <person name="Batra D."/>
            <person name="Pryor J."/>
            <person name="Bernardet J.-F."/>
            <person name="Hugo C."/>
            <person name="Kampfer P."/>
            <person name="Newman J."/>
            <person name="Mcquiston J.R."/>
        </authorList>
    </citation>
    <scope>NUCLEOTIDE SEQUENCE [LARGE SCALE GENOMIC DNA]</scope>
    <source>
        <strain evidence="3">H3056</strain>
    </source>
</reference>